<evidence type="ECO:0000259" key="3">
    <source>
        <dbReference type="PROSITE" id="PS50111"/>
    </source>
</evidence>
<dbReference type="InterPro" id="IPR004089">
    <property type="entry name" value="MCPsignal_dom"/>
</dbReference>
<gene>
    <name evidence="4" type="ORF">DealDRAFT_2017</name>
</gene>
<proteinExistence type="predicted"/>
<accession>C0GHQ8</accession>
<dbReference type="OrthoDB" id="3192at2"/>
<dbReference type="EMBL" id="ACJM01000009">
    <property type="protein sequence ID" value="EEG77264.1"/>
    <property type="molecule type" value="Genomic_DNA"/>
</dbReference>
<evidence type="ECO:0000313" key="5">
    <source>
        <dbReference type="Proteomes" id="UP000006443"/>
    </source>
</evidence>
<dbReference type="Gene3D" id="1.10.287.950">
    <property type="entry name" value="Methyl-accepting chemotaxis protein"/>
    <property type="match status" value="1"/>
</dbReference>
<name>C0GHQ8_DETAL</name>
<dbReference type="AlphaFoldDB" id="C0GHQ8"/>
<dbReference type="Pfam" id="PF00015">
    <property type="entry name" value="MCPsignal"/>
    <property type="match status" value="1"/>
</dbReference>
<dbReference type="GO" id="GO:0007165">
    <property type="term" value="P:signal transduction"/>
    <property type="evidence" value="ECO:0007669"/>
    <property type="project" value="UniProtKB-KW"/>
</dbReference>
<organism evidence="4 5">
    <name type="scientific">Dethiobacter alkaliphilus AHT 1</name>
    <dbReference type="NCBI Taxonomy" id="555088"/>
    <lineage>
        <taxon>Bacteria</taxon>
        <taxon>Bacillati</taxon>
        <taxon>Bacillota</taxon>
        <taxon>Dethiobacteria</taxon>
        <taxon>Dethiobacterales</taxon>
        <taxon>Dethiobacteraceae</taxon>
        <taxon>Dethiobacter</taxon>
    </lineage>
</organism>
<dbReference type="PANTHER" id="PTHR32089:SF112">
    <property type="entry name" value="LYSOZYME-LIKE PROTEIN-RELATED"/>
    <property type="match status" value="1"/>
</dbReference>
<keyword evidence="1 2" id="KW-0807">Transducer</keyword>
<evidence type="ECO:0000313" key="4">
    <source>
        <dbReference type="EMBL" id="EEG77264.1"/>
    </source>
</evidence>
<dbReference type="SMART" id="SM00283">
    <property type="entry name" value="MA"/>
    <property type="match status" value="1"/>
</dbReference>
<reference evidence="4 5" key="1">
    <citation type="submission" date="2009-02" db="EMBL/GenBank/DDBJ databases">
        <title>Sequencing of the draft genome and assembly of Dethiobacter alkaliphilus AHT 1.</title>
        <authorList>
            <consortium name="US DOE Joint Genome Institute (JGI-PGF)"/>
            <person name="Lucas S."/>
            <person name="Copeland A."/>
            <person name="Lapidus A."/>
            <person name="Glavina del Rio T."/>
            <person name="Dalin E."/>
            <person name="Tice H."/>
            <person name="Bruce D."/>
            <person name="Goodwin L."/>
            <person name="Pitluck S."/>
            <person name="Larimer F."/>
            <person name="Land M.L."/>
            <person name="Hauser L."/>
            <person name="Muyzer G."/>
        </authorList>
    </citation>
    <scope>NUCLEOTIDE SEQUENCE [LARGE SCALE GENOMIC DNA]</scope>
    <source>
        <strain evidence="4 5">AHT 1</strain>
    </source>
</reference>
<dbReference type="GO" id="GO:0016020">
    <property type="term" value="C:membrane"/>
    <property type="evidence" value="ECO:0007669"/>
    <property type="project" value="InterPro"/>
</dbReference>
<dbReference type="PANTHER" id="PTHR32089">
    <property type="entry name" value="METHYL-ACCEPTING CHEMOTAXIS PROTEIN MCPB"/>
    <property type="match status" value="1"/>
</dbReference>
<dbReference type="RefSeq" id="WP_008517107.1">
    <property type="nucleotide sequence ID" value="NZ_ACJM01000009.1"/>
</dbReference>
<keyword evidence="5" id="KW-1185">Reference proteome</keyword>
<feature type="domain" description="Methyl-accepting transducer" evidence="3">
    <location>
        <begin position="99"/>
        <end position="276"/>
    </location>
</feature>
<evidence type="ECO:0000256" key="2">
    <source>
        <dbReference type="PROSITE-ProRule" id="PRU00284"/>
    </source>
</evidence>
<dbReference type="STRING" id="555088.DealDRAFT_2017"/>
<dbReference type="eggNOG" id="COG0840">
    <property type="taxonomic scope" value="Bacteria"/>
</dbReference>
<sequence length="276" mass="29555">MKQTLLESFLDVAPYLNELTIAELAVAICDTEKFIAYIPAKNLDHKIQPGDEIKAGTVAGTALSTGRRVFRRVDKEVYGVPYVGIGLPIRNEQGSLIGAISFNETTERQDEVRTLADSLSGHALEISAATQELSAQSQEIASTGEVLTNTNDDVKAKVQDTGAVLKAIRDITSQTNLLGLNAAIEAARAGEHGRGFGVVAEEIRKLSTNSETSLKEIEEILSSLNSNYNNLGSQIEQISSASTNQAAAIQQMAVSAQELSNMAQKLLDYAGTLTDE</sequence>
<dbReference type="PROSITE" id="PS50111">
    <property type="entry name" value="CHEMOTAXIS_TRANSDUC_2"/>
    <property type="match status" value="1"/>
</dbReference>
<comment type="caution">
    <text evidence="4">The sequence shown here is derived from an EMBL/GenBank/DDBJ whole genome shotgun (WGS) entry which is preliminary data.</text>
</comment>
<protein>
    <submittedName>
        <fullName evidence="4">Methyl-accepting chemotaxis sensory transducer</fullName>
    </submittedName>
</protein>
<evidence type="ECO:0000256" key="1">
    <source>
        <dbReference type="ARBA" id="ARBA00023224"/>
    </source>
</evidence>
<dbReference type="SUPFAM" id="SSF58104">
    <property type="entry name" value="Methyl-accepting chemotaxis protein (MCP) signaling domain"/>
    <property type="match status" value="1"/>
</dbReference>
<dbReference type="Proteomes" id="UP000006443">
    <property type="component" value="Unassembled WGS sequence"/>
</dbReference>